<dbReference type="InterPro" id="IPR032675">
    <property type="entry name" value="LRR_dom_sf"/>
</dbReference>
<evidence type="ECO:0000256" key="1">
    <source>
        <dbReference type="SAM" id="SignalP"/>
    </source>
</evidence>
<reference evidence="2 3" key="1">
    <citation type="submission" date="2014-04" db="EMBL/GenBank/DDBJ databases">
        <authorList>
            <consortium name="DOE Joint Genome Institute"/>
            <person name="Kuo A."/>
            <person name="Girlanda M."/>
            <person name="Perotto S."/>
            <person name="Kohler A."/>
            <person name="Nagy L.G."/>
            <person name="Floudas D."/>
            <person name="Copeland A."/>
            <person name="Barry K.W."/>
            <person name="Cichocki N."/>
            <person name="Veneault-Fourrey C."/>
            <person name="LaButti K."/>
            <person name="Lindquist E.A."/>
            <person name="Lipzen A."/>
            <person name="Lundell T."/>
            <person name="Morin E."/>
            <person name="Murat C."/>
            <person name="Sun H."/>
            <person name="Tunlid A."/>
            <person name="Henrissat B."/>
            <person name="Grigoriev I.V."/>
            <person name="Hibbett D.S."/>
            <person name="Martin F."/>
            <person name="Nordberg H.P."/>
            <person name="Cantor M.N."/>
            <person name="Hua S.X."/>
        </authorList>
    </citation>
    <scope>NUCLEOTIDE SEQUENCE [LARGE SCALE GENOMIC DNA]</scope>
    <source>
        <strain evidence="2 3">MUT 4182</strain>
    </source>
</reference>
<accession>A0A0C3QL91</accession>
<gene>
    <name evidence="2" type="ORF">M407DRAFT_17722</name>
</gene>
<protein>
    <recommendedName>
        <fullName evidence="4">F-box domain-containing protein</fullName>
    </recommendedName>
</protein>
<name>A0A0C3QL91_9AGAM</name>
<dbReference type="AlphaFoldDB" id="A0A0C3QL91"/>
<dbReference type="SUPFAM" id="SSF52058">
    <property type="entry name" value="L domain-like"/>
    <property type="match status" value="1"/>
</dbReference>
<evidence type="ECO:0000313" key="2">
    <source>
        <dbReference type="EMBL" id="KIO33465.1"/>
    </source>
</evidence>
<dbReference type="HOGENOM" id="CLU_631922_0_0_1"/>
<dbReference type="Proteomes" id="UP000054248">
    <property type="component" value="Unassembled WGS sequence"/>
</dbReference>
<reference evidence="3" key="2">
    <citation type="submission" date="2015-01" db="EMBL/GenBank/DDBJ databases">
        <title>Evolutionary Origins and Diversification of the Mycorrhizal Mutualists.</title>
        <authorList>
            <consortium name="DOE Joint Genome Institute"/>
            <consortium name="Mycorrhizal Genomics Consortium"/>
            <person name="Kohler A."/>
            <person name="Kuo A."/>
            <person name="Nagy L.G."/>
            <person name="Floudas D."/>
            <person name="Copeland A."/>
            <person name="Barry K.W."/>
            <person name="Cichocki N."/>
            <person name="Veneault-Fourrey C."/>
            <person name="LaButti K."/>
            <person name="Lindquist E.A."/>
            <person name="Lipzen A."/>
            <person name="Lundell T."/>
            <person name="Morin E."/>
            <person name="Murat C."/>
            <person name="Riley R."/>
            <person name="Ohm R."/>
            <person name="Sun H."/>
            <person name="Tunlid A."/>
            <person name="Henrissat B."/>
            <person name="Grigoriev I.V."/>
            <person name="Hibbett D.S."/>
            <person name="Martin F."/>
        </authorList>
    </citation>
    <scope>NUCLEOTIDE SEQUENCE [LARGE SCALE GENOMIC DNA]</scope>
    <source>
        <strain evidence="3">MUT 4182</strain>
    </source>
</reference>
<organism evidence="2 3">
    <name type="scientific">Tulasnella calospora MUT 4182</name>
    <dbReference type="NCBI Taxonomy" id="1051891"/>
    <lineage>
        <taxon>Eukaryota</taxon>
        <taxon>Fungi</taxon>
        <taxon>Dikarya</taxon>
        <taxon>Basidiomycota</taxon>
        <taxon>Agaricomycotina</taxon>
        <taxon>Agaricomycetes</taxon>
        <taxon>Cantharellales</taxon>
        <taxon>Tulasnellaceae</taxon>
        <taxon>Tulasnella</taxon>
    </lineage>
</organism>
<keyword evidence="1" id="KW-0732">Signal</keyword>
<dbReference type="OrthoDB" id="3185604at2759"/>
<keyword evidence="3" id="KW-1185">Reference proteome</keyword>
<evidence type="ECO:0000313" key="3">
    <source>
        <dbReference type="Proteomes" id="UP000054248"/>
    </source>
</evidence>
<proteinExistence type="predicted"/>
<evidence type="ECO:0008006" key="4">
    <source>
        <dbReference type="Google" id="ProtNLM"/>
    </source>
</evidence>
<dbReference type="Gene3D" id="3.80.10.10">
    <property type="entry name" value="Ribonuclease Inhibitor"/>
    <property type="match status" value="1"/>
</dbReference>
<feature type="chain" id="PRO_5002168642" description="F-box domain-containing protein" evidence="1">
    <location>
        <begin position="20"/>
        <end position="434"/>
    </location>
</feature>
<sequence length="434" mass="50421">MAAPLELPIELFIFISLFALESTPTYFRDRASITSLNKKTRNMAIQTPELWRRIRITSKVASHEIGRLQLERADPEAPLEIYYWSTDGSSVAEEKSTLEFFTQIRDRVRKLSTWQSRPDMTLGGMWKVIDSYPMPLLGTLEARVSDEDDSPYLLSLKSKNPLRSLSLEGFRFHSRIEHHFKDLRRLAITIRDYYRSAVYLDEILQQAPLLEELYIRDQFPFASPENSLTLPNLRKLILYNYEGAYLERTLDRLDAPNLQHIQFPYLSSAKEQTRILTPAFPNVQHLAIHEPSVLQWLEREPSRGWLVMAEFPNITHLEIELGQARIPLMLDSDHSDLLPYSWQQLTHITAWRHPQAGAEDLVPAMQDLKNFMAGMNDAHEGLPLRMLVIIMDEATRQGVLDIDPECFRALEEEVELLLLRSEREVWPFRSPPSL</sequence>
<dbReference type="EMBL" id="KN822948">
    <property type="protein sequence ID" value="KIO33465.1"/>
    <property type="molecule type" value="Genomic_DNA"/>
</dbReference>
<feature type="signal peptide" evidence="1">
    <location>
        <begin position="1"/>
        <end position="19"/>
    </location>
</feature>